<protein>
    <recommendedName>
        <fullName evidence="1">Glycosyltransferase 2-like domain-containing protein</fullName>
    </recommendedName>
</protein>
<dbReference type="InterPro" id="IPR001173">
    <property type="entry name" value="Glyco_trans_2-like"/>
</dbReference>
<reference evidence="2" key="1">
    <citation type="journal article" date="2020" name="Nature">
        <title>Giant virus diversity and host interactions through global metagenomics.</title>
        <authorList>
            <person name="Schulz F."/>
            <person name="Roux S."/>
            <person name="Paez-Espino D."/>
            <person name="Jungbluth S."/>
            <person name="Walsh D.A."/>
            <person name="Denef V.J."/>
            <person name="McMahon K.D."/>
            <person name="Konstantinidis K.T."/>
            <person name="Eloe-Fadrosh E.A."/>
            <person name="Kyrpides N.C."/>
            <person name="Woyke T."/>
        </authorList>
    </citation>
    <scope>NUCLEOTIDE SEQUENCE</scope>
    <source>
        <strain evidence="2">GVMAG-S-1074260-58</strain>
    </source>
</reference>
<feature type="domain" description="Glycosyltransferase 2-like" evidence="1">
    <location>
        <begin position="273"/>
        <end position="405"/>
    </location>
</feature>
<evidence type="ECO:0000313" key="2">
    <source>
        <dbReference type="EMBL" id="QHU09361.1"/>
    </source>
</evidence>
<organism evidence="2">
    <name type="scientific">viral metagenome</name>
    <dbReference type="NCBI Taxonomy" id="1070528"/>
    <lineage>
        <taxon>unclassified sequences</taxon>
        <taxon>metagenomes</taxon>
        <taxon>organismal metagenomes</taxon>
    </lineage>
</organism>
<dbReference type="Pfam" id="PF00535">
    <property type="entry name" value="Glycos_transf_2"/>
    <property type="match status" value="1"/>
</dbReference>
<dbReference type="AlphaFoldDB" id="A0A6C0JWQ9"/>
<name>A0A6C0JWQ9_9ZZZZ</name>
<dbReference type="SUPFAM" id="SSF53448">
    <property type="entry name" value="Nucleotide-diphospho-sugar transferases"/>
    <property type="match status" value="1"/>
</dbReference>
<sequence>MKPIHRPYLQLPLNMNLRKEPLSFTISRPKNNTYVNFTRPKNNTYANFTRPQIKKTLRLLIIGGDTNILFDYVNSLEPYTVLHTYNTLIPKCRKYDIEVLTKQIFNSFDIIVILDNYFNYLLNELMTTPTQICDIFISGKLKLLKHTYTKYIHIHDTLDISQIYSIVYPTYLPDRSMTLSETLPDWEPVTSAENELLGIENQSKDKLVDSTYLPDRSMTLSETLPDWEPVTSAENELLGIENQSKDKLVDSTYLPDAVTPINLELKKEYSFCFIVCSYNNEINITKNLESIMCQTHTNWRCIYINDASTDKTDELFHEIIRKHNVKDKFTYIKNEIQMKQSYCKYIAYQLLNDFEIVCLLDGDDWLYHENVLNTIQSYYMKNDIKILTSNYAILYEGNLTPAFWNHDKSIYSEIDKQYNTIRYVENWLFRHLKTGLSILFKSISKEYLMMDNEWLDRCTDCAEMFCVAEYANSSILQVPDVLYTYNKDNSLLYSSSYYVDKTSTKRQDITKHLKTLPKCKYALPNTYIINLKSKPLQKFNMCRQMDYISNPNYWFIEATDGNKDNDVHNLSLQYEQYILNNTQYQVFPKKPNIYNNTRKHCTKPVIGLIKSIETLCLTIKDKKDMHVLILEDDVYTLKDFNKNVYMNSKLLKDIDVLYLGCHNNKNCIYDNINSDVIFNPCNEYSFLIYGGYSMILSKKFTDYLLSTDFVSFCLRANMSWDIYLNYIRSKKIFNFCIYYKQLFIPNVCKEGIQSARNNDFYTSRNINMEYYNL</sequence>
<dbReference type="InterPro" id="IPR029044">
    <property type="entry name" value="Nucleotide-diphossugar_trans"/>
</dbReference>
<accession>A0A6C0JWQ9</accession>
<dbReference type="EMBL" id="MN740710">
    <property type="protein sequence ID" value="QHU09361.1"/>
    <property type="molecule type" value="Genomic_DNA"/>
</dbReference>
<evidence type="ECO:0000259" key="1">
    <source>
        <dbReference type="Pfam" id="PF00535"/>
    </source>
</evidence>
<proteinExistence type="predicted"/>
<dbReference type="Gene3D" id="3.90.550.10">
    <property type="entry name" value="Spore Coat Polysaccharide Biosynthesis Protein SpsA, Chain A"/>
    <property type="match status" value="1"/>
</dbReference>
<dbReference type="CDD" id="cd00761">
    <property type="entry name" value="Glyco_tranf_GTA_type"/>
    <property type="match status" value="1"/>
</dbReference>